<dbReference type="EMBL" id="NMUQ01000002">
    <property type="protein sequence ID" value="OXM14011.1"/>
    <property type="molecule type" value="Genomic_DNA"/>
</dbReference>
<comment type="subcellular location">
    <subcellularLocation>
        <location evidence="2">Cell membrane</location>
        <topology evidence="2">Multi-pass membrane protein</topology>
    </subcellularLocation>
</comment>
<keyword evidence="18" id="KW-1185">Reference proteome</keyword>
<accession>A0A229NVW6</accession>
<name>A0A229NVW6_9BACL</name>
<feature type="domain" description="Histidine kinase" evidence="15">
    <location>
        <begin position="239"/>
        <end position="455"/>
    </location>
</feature>
<dbReference type="SUPFAM" id="SSF47384">
    <property type="entry name" value="Homodimeric domain of signal transducing histidine kinase"/>
    <property type="match status" value="1"/>
</dbReference>
<comment type="catalytic activity">
    <reaction evidence="1">
        <text>ATP + protein L-histidine = ADP + protein N-phospho-L-histidine.</text>
        <dbReference type="EC" id="2.7.13.3"/>
    </reaction>
</comment>
<keyword evidence="4" id="KW-1003">Cell membrane</keyword>
<evidence type="ECO:0000256" key="7">
    <source>
        <dbReference type="ARBA" id="ARBA00022692"/>
    </source>
</evidence>
<sequence length="473" mass="52251">MRLRSKIHLYSSVLFAAVIILMNLSIYALFSRMSMNSELDRAEAEAVTAAAGLRQAADAAAVKDLLRAYVPLDGMLGVVGVNGAVEGRVTSEGEQELSRWKLTYAEQREARTVRFEGRTFSYASIPVIWSAGEVANVQVLQSLEPAADDLRVLRRVLIAVTILALLPVFLSSWLLGRLVMHPIQAMTSTMREIRGSGSFRRLEQRDGARDELAEMGETFNSMMDQLESNYDKQKSFVSNASHELKTPLTVIESYASLLLRRGKDKPELLEESIQAIHSESVRMKEMTEQLLLLARPKEQWLVSLGQVDLGAAAEESARAFRNAYGREIAVDLPEQMEQSVLAWTDAGKLKQLLFILLDNARKYSEEQIVITVTRKSDGGALLRVVDRGIGIPKEQLPKVFDRFYRVDESRTRGIGGAGLGLSLGKELADAIGAELTLDSVEGLGTTATITLSAKSNGDQVSFSQRVKKEEGER</sequence>
<keyword evidence="12" id="KW-0902">Two-component regulatory system</keyword>
<reference evidence="17 18" key="1">
    <citation type="submission" date="2017-07" db="EMBL/GenBank/DDBJ databases">
        <title>Paenibacillus herberti R33 genome sequencing and assembly.</title>
        <authorList>
            <person name="Su W."/>
        </authorList>
    </citation>
    <scope>NUCLEOTIDE SEQUENCE [LARGE SCALE GENOMIC DNA]</scope>
    <source>
        <strain evidence="17 18">R33</strain>
    </source>
</reference>
<evidence type="ECO:0000259" key="16">
    <source>
        <dbReference type="PROSITE" id="PS50885"/>
    </source>
</evidence>
<evidence type="ECO:0000256" key="11">
    <source>
        <dbReference type="ARBA" id="ARBA00022989"/>
    </source>
</evidence>
<evidence type="ECO:0000256" key="14">
    <source>
        <dbReference type="SAM" id="Phobius"/>
    </source>
</evidence>
<dbReference type="InterPro" id="IPR004358">
    <property type="entry name" value="Sig_transdc_His_kin-like_C"/>
</dbReference>
<dbReference type="Gene3D" id="1.10.287.130">
    <property type="match status" value="1"/>
</dbReference>
<dbReference type="SMART" id="SM00388">
    <property type="entry name" value="HisKA"/>
    <property type="match status" value="1"/>
</dbReference>
<dbReference type="Gene3D" id="3.30.565.10">
    <property type="entry name" value="Histidine kinase-like ATPase, C-terminal domain"/>
    <property type="match status" value="1"/>
</dbReference>
<dbReference type="GO" id="GO:0000155">
    <property type="term" value="F:phosphorelay sensor kinase activity"/>
    <property type="evidence" value="ECO:0007669"/>
    <property type="project" value="InterPro"/>
</dbReference>
<dbReference type="InterPro" id="IPR003661">
    <property type="entry name" value="HisK_dim/P_dom"/>
</dbReference>
<evidence type="ECO:0000256" key="13">
    <source>
        <dbReference type="ARBA" id="ARBA00023136"/>
    </source>
</evidence>
<dbReference type="Proteomes" id="UP000215145">
    <property type="component" value="Unassembled WGS sequence"/>
</dbReference>
<keyword evidence="13 14" id="KW-0472">Membrane</keyword>
<dbReference type="GO" id="GO:0005886">
    <property type="term" value="C:plasma membrane"/>
    <property type="evidence" value="ECO:0007669"/>
    <property type="project" value="UniProtKB-SubCell"/>
</dbReference>
<dbReference type="InterPro" id="IPR036097">
    <property type="entry name" value="HisK_dim/P_sf"/>
</dbReference>
<keyword evidence="9 17" id="KW-0418">Kinase</keyword>
<evidence type="ECO:0000313" key="18">
    <source>
        <dbReference type="Proteomes" id="UP000215145"/>
    </source>
</evidence>
<proteinExistence type="predicted"/>
<evidence type="ECO:0000256" key="6">
    <source>
        <dbReference type="ARBA" id="ARBA00022679"/>
    </source>
</evidence>
<dbReference type="Pfam" id="PF00512">
    <property type="entry name" value="HisKA"/>
    <property type="match status" value="1"/>
</dbReference>
<dbReference type="EC" id="2.7.13.3" evidence="3"/>
<keyword evidence="6" id="KW-0808">Transferase</keyword>
<evidence type="ECO:0000313" key="17">
    <source>
        <dbReference type="EMBL" id="OXM14011.1"/>
    </source>
</evidence>
<dbReference type="PRINTS" id="PR00344">
    <property type="entry name" value="BCTRLSENSOR"/>
</dbReference>
<organism evidence="17 18">
    <name type="scientific">Paenibacillus herberti</name>
    <dbReference type="NCBI Taxonomy" id="1619309"/>
    <lineage>
        <taxon>Bacteria</taxon>
        <taxon>Bacillati</taxon>
        <taxon>Bacillota</taxon>
        <taxon>Bacilli</taxon>
        <taxon>Bacillales</taxon>
        <taxon>Paenibacillaceae</taxon>
        <taxon>Paenibacillus</taxon>
    </lineage>
</organism>
<evidence type="ECO:0000256" key="12">
    <source>
        <dbReference type="ARBA" id="ARBA00023012"/>
    </source>
</evidence>
<dbReference type="AlphaFoldDB" id="A0A229NVW6"/>
<evidence type="ECO:0000256" key="2">
    <source>
        <dbReference type="ARBA" id="ARBA00004651"/>
    </source>
</evidence>
<dbReference type="CDD" id="cd06225">
    <property type="entry name" value="HAMP"/>
    <property type="match status" value="1"/>
</dbReference>
<dbReference type="InterPro" id="IPR003660">
    <property type="entry name" value="HAMP_dom"/>
</dbReference>
<feature type="transmembrane region" description="Helical" evidence="14">
    <location>
        <begin position="7"/>
        <end position="30"/>
    </location>
</feature>
<evidence type="ECO:0000256" key="1">
    <source>
        <dbReference type="ARBA" id="ARBA00000085"/>
    </source>
</evidence>
<dbReference type="PROSITE" id="PS50109">
    <property type="entry name" value="HIS_KIN"/>
    <property type="match status" value="1"/>
</dbReference>
<dbReference type="GO" id="GO:0005524">
    <property type="term" value="F:ATP binding"/>
    <property type="evidence" value="ECO:0007669"/>
    <property type="project" value="UniProtKB-KW"/>
</dbReference>
<evidence type="ECO:0000256" key="3">
    <source>
        <dbReference type="ARBA" id="ARBA00012438"/>
    </source>
</evidence>
<gene>
    <name evidence="17" type="ORF">CGZ75_13495</name>
</gene>
<dbReference type="CDD" id="cd00075">
    <property type="entry name" value="HATPase"/>
    <property type="match status" value="1"/>
</dbReference>
<dbReference type="PANTHER" id="PTHR45436:SF5">
    <property type="entry name" value="SENSOR HISTIDINE KINASE TRCS"/>
    <property type="match status" value="1"/>
</dbReference>
<keyword evidence="11 14" id="KW-1133">Transmembrane helix</keyword>
<dbReference type="PROSITE" id="PS50885">
    <property type="entry name" value="HAMP"/>
    <property type="match status" value="1"/>
</dbReference>
<comment type="caution">
    <text evidence="17">The sequence shown here is derived from an EMBL/GenBank/DDBJ whole genome shotgun (WGS) entry which is preliminary data.</text>
</comment>
<keyword evidence="10" id="KW-0067">ATP-binding</keyword>
<evidence type="ECO:0000256" key="10">
    <source>
        <dbReference type="ARBA" id="ARBA00022840"/>
    </source>
</evidence>
<dbReference type="CDD" id="cd00082">
    <property type="entry name" value="HisKA"/>
    <property type="match status" value="1"/>
</dbReference>
<dbReference type="InterPro" id="IPR005467">
    <property type="entry name" value="His_kinase_dom"/>
</dbReference>
<evidence type="ECO:0000259" key="15">
    <source>
        <dbReference type="PROSITE" id="PS50109"/>
    </source>
</evidence>
<dbReference type="InterPro" id="IPR050428">
    <property type="entry name" value="TCS_sensor_his_kinase"/>
</dbReference>
<dbReference type="PANTHER" id="PTHR45436">
    <property type="entry name" value="SENSOR HISTIDINE KINASE YKOH"/>
    <property type="match status" value="1"/>
</dbReference>
<dbReference type="FunFam" id="1.10.287.130:FF:000001">
    <property type="entry name" value="Two-component sensor histidine kinase"/>
    <property type="match status" value="1"/>
</dbReference>
<dbReference type="SUPFAM" id="SSF158472">
    <property type="entry name" value="HAMP domain-like"/>
    <property type="match status" value="1"/>
</dbReference>
<keyword evidence="8" id="KW-0547">Nucleotide-binding</keyword>
<keyword evidence="7 14" id="KW-0812">Transmembrane</keyword>
<feature type="domain" description="HAMP" evidence="16">
    <location>
        <begin position="177"/>
        <end position="231"/>
    </location>
</feature>
<protein>
    <recommendedName>
        <fullName evidence="3">histidine kinase</fullName>
        <ecNumber evidence="3">2.7.13.3</ecNumber>
    </recommendedName>
</protein>
<keyword evidence="5" id="KW-0597">Phosphoprotein</keyword>
<evidence type="ECO:0000256" key="9">
    <source>
        <dbReference type="ARBA" id="ARBA00022777"/>
    </source>
</evidence>
<dbReference type="Pfam" id="PF02518">
    <property type="entry name" value="HATPase_c"/>
    <property type="match status" value="1"/>
</dbReference>
<dbReference type="SMART" id="SM00304">
    <property type="entry name" value="HAMP"/>
    <property type="match status" value="1"/>
</dbReference>
<evidence type="ECO:0000256" key="8">
    <source>
        <dbReference type="ARBA" id="ARBA00022741"/>
    </source>
</evidence>
<evidence type="ECO:0000256" key="4">
    <source>
        <dbReference type="ARBA" id="ARBA00022475"/>
    </source>
</evidence>
<dbReference type="SUPFAM" id="SSF55874">
    <property type="entry name" value="ATPase domain of HSP90 chaperone/DNA topoisomerase II/histidine kinase"/>
    <property type="match status" value="1"/>
</dbReference>
<dbReference type="OrthoDB" id="9786919at2"/>
<dbReference type="Pfam" id="PF00672">
    <property type="entry name" value="HAMP"/>
    <property type="match status" value="1"/>
</dbReference>
<dbReference type="InterPro" id="IPR003594">
    <property type="entry name" value="HATPase_dom"/>
</dbReference>
<dbReference type="InterPro" id="IPR036890">
    <property type="entry name" value="HATPase_C_sf"/>
</dbReference>
<evidence type="ECO:0000256" key="5">
    <source>
        <dbReference type="ARBA" id="ARBA00022553"/>
    </source>
</evidence>
<dbReference type="Gene3D" id="6.10.340.10">
    <property type="match status" value="1"/>
</dbReference>
<dbReference type="RefSeq" id="WP_089524834.1">
    <property type="nucleotide sequence ID" value="NZ_NMUQ01000002.1"/>
</dbReference>
<dbReference type="SMART" id="SM00387">
    <property type="entry name" value="HATPase_c"/>
    <property type="match status" value="1"/>
</dbReference>